<evidence type="ECO:0000259" key="1">
    <source>
        <dbReference type="Pfam" id="PF01872"/>
    </source>
</evidence>
<dbReference type="Proteomes" id="UP000316298">
    <property type="component" value="Unassembled WGS sequence"/>
</dbReference>
<dbReference type="RefSeq" id="WP_141856421.1">
    <property type="nucleotide sequence ID" value="NZ_BAAAKA010000002.1"/>
</dbReference>
<dbReference type="SUPFAM" id="SSF53597">
    <property type="entry name" value="Dihydrofolate reductase-like"/>
    <property type="match status" value="1"/>
</dbReference>
<dbReference type="AlphaFoldDB" id="A0A542EU09"/>
<dbReference type="PANTHER" id="PTHR38011:SF11">
    <property type="entry name" value="2,5-DIAMINO-6-RIBOSYLAMINO-4(3H)-PYRIMIDINONE 5'-PHOSPHATE REDUCTASE"/>
    <property type="match status" value="1"/>
</dbReference>
<dbReference type="EMBL" id="VFMM01000001">
    <property type="protein sequence ID" value="TQJ18848.1"/>
    <property type="molecule type" value="Genomic_DNA"/>
</dbReference>
<dbReference type="InterPro" id="IPR002734">
    <property type="entry name" value="RibDG_C"/>
</dbReference>
<dbReference type="GO" id="GO:0009231">
    <property type="term" value="P:riboflavin biosynthetic process"/>
    <property type="evidence" value="ECO:0007669"/>
    <property type="project" value="InterPro"/>
</dbReference>
<reference evidence="2 3" key="1">
    <citation type="submission" date="2019-06" db="EMBL/GenBank/DDBJ databases">
        <title>Sequencing the genomes of 1000 actinobacteria strains.</title>
        <authorList>
            <person name="Klenk H.-P."/>
        </authorList>
    </citation>
    <scope>NUCLEOTIDE SEQUENCE [LARGE SCALE GENOMIC DNA]</scope>
    <source>
        <strain evidence="2 3">DSM 17305</strain>
    </source>
</reference>
<protein>
    <submittedName>
        <fullName evidence="2">Dihydrofolate reductase</fullName>
    </submittedName>
</protein>
<dbReference type="GO" id="GO:0008703">
    <property type="term" value="F:5-amino-6-(5-phosphoribosylamino)uracil reductase activity"/>
    <property type="evidence" value="ECO:0007669"/>
    <property type="project" value="InterPro"/>
</dbReference>
<evidence type="ECO:0000313" key="3">
    <source>
        <dbReference type="Proteomes" id="UP000316298"/>
    </source>
</evidence>
<proteinExistence type="predicted"/>
<dbReference type="OrthoDB" id="3820697at2"/>
<name>A0A542EU09_9ACTN</name>
<dbReference type="InterPro" id="IPR050765">
    <property type="entry name" value="Riboflavin_Biosynth_HTPR"/>
</dbReference>
<feature type="domain" description="Bacterial bifunctional deaminase-reductase C-terminal" evidence="1">
    <location>
        <begin position="3"/>
        <end position="181"/>
    </location>
</feature>
<comment type="caution">
    <text evidence="2">The sequence shown here is derived from an EMBL/GenBank/DDBJ whole genome shotgun (WGS) entry which is preliminary data.</text>
</comment>
<keyword evidence="3" id="KW-1185">Reference proteome</keyword>
<organism evidence="2 3">
    <name type="scientific">Kribbella jejuensis</name>
    <dbReference type="NCBI Taxonomy" id="236068"/>
    <lineage>
        <taxon>Bacteria</taxon>
        <taxon>Bacillati</taxon>
        <taxon>Actinomycetota</taxon>
        <taxon>Actinomycetes</taxon>
        <taxon>Propionibacteriales</taxon>
        <taxon>Kribbellaceae</taxon>
        <taxon>Kribbella</taxon>
    </lineage>
</organism>
<evidence type="ECO:0000313" key="2">
    <source>
        <dbReference type="EMBL" id="TQJ18848.1"/>
    </source>
</evidence>
<dbReference type="Gene3D" id="3.40.430.10">
    <property type="entry name" value="Dihydrofolate Reductase, subunit A"/>
    <property type="match status" value="1"/>
</dbReference>
<accession>A0A542EU09</accession>
<dbReference type="PANTHER" id="PTHR38011">
    <property type="entry name" value="DIHYDROFOLATE REDUCTASE FAMILY PROTEIN (AFU_ORTHOLOGUE AFUA_8G06820)"/>
    <property type="match status" value="1"/>
</dbReference>
<sequence>MSKVLAALAVSVDGYITGRGSGPDHGLGDAPMLFDWYFDGDTPSQAFDGFRLSAPSARVFDAAATRVGAVIAGHKTYDDSGHFGGNSPHPNAHLVVLSHGPVAEISDRQTLAHTIEDAVEAARKLAGGKDIGLMGGGVVTSALRAGLVDEIILHQVPILLGAGRPFFQELPEHIRLNLVEAVPAPGVTHLHYEIVR</sequence>
<dbReference type="Pfam" id="PF01872">
    <property type="entry name" value="RibD_C"/>
    <property type="match status" value="1"/>
</dbReference>
<dbReference type="InterPro" id="IPR024072">
    <property type="entry name" value="DHFR-like_dom_sf"/>
</dbReference>
<gene>
    <name evidence="2" type="ORF">FB475_3002</name>
</gene>